<dbReference type="GO" id="GO:0045893">
    <property type="term" value="P:positive regulation of DNA-templated transcription"/>
    <property type="evidence" value="ECO:0007669"/>
    <property type="project" value="UniProtKB-ARBA"/>
</dbReference>
<gene>
    <name evidence="4 5" type="primary">LOC116956595</name>
</gene>
<dbReference type="Proteomes" id="UP001318040">
    <property type="component" value="Chromosome 66"/>
</dbReference>
<dbReference type="GO" id="GO:0000981">
    <property type="term" value="F:DNA-binding transcription factor activity, RNA polymerase II-specific"/>
    <property type="evidence" value="ECO:0007669"/>
    <property type="project" value="TreeGrafter"/>
</dbReference>
<dbReference type="AlphaFoldDB" id="A0AAJ7UG61"/>
<dbReference type="SMART" id="SM01243">
    <property type="entry name" value="IRF-3"/>
    <property type="match status" value="1"/>
</dbReference>
<evidence type="ECO:0000313" key="4">
    <source>
        <dbReference type="RefSeq" id="XP_032834195.1"/>
    </source>
</evidence>
<evidence type="ECO:0000313" key="5">
    <source>
        <dbReference type="RefSeq" id="XP_032834197.1"/>
    </source>
</evidence>
<feature type="region of interest" description="Disordered" evidence="1">
    <location>
        <begin position="266"/>
        <end position="286"/>
    </location>
</feature>
<dbReference type="GeneID" id="116956595"/>
<reference evidence="4 5" key="1">
    <citation type="submission" date="2025-04" db="UniProtKB">
        <authorList>
            <consortium name="RefSeq"/>
        </authorList>
    </citation>
    <scope>IDENTIFICATION</scope>
    <source>
        <tissue evidence="4 5">Sperm</tissue>
    </source>
</reference>
<evidence type="ECO:0000256" key="1">
    <source>
        <dbReference type="SAM" id="MobiDB-lite"/>
    </source>
</evidence>
<dbReference type="KEGG" id="pmrn:116956595"/>
<dbReference type="InterPro" id="IPR008984">
    <property type="entry name" value="SMAD_FHA_dom_sf"/>
</dbReference>
<dbReference type="Pfam" id="PF10401">
    <property type="entry name" value="IRF-3"/>
    <property type="match status" value="1"/>
</dbReference>
<sequence length="397" mass="44411">MAAGRQPLLWDWLSDLADSGSYGLSWEDAERTSVRIPWHSTSAIPDGDSIFRGYAVLRCREGLTSPATWRQSLRCALHSALHCVCNGADLKPPQPFRVYAQLKRRPPPIFPAPPDTDDVAVNVPRKTAKGHELDQAQISLASLSPENVTMHQASTLRLTVTYRGLLALSHVVGPESMACDSSYACLLFHGTWDRGEVSRNFLSSKEPHLVPVMLPQPPKGDSMSGSDRREVQERLELMDNGLLLEVTPLGIFCTRLCRCRVYVSGPETQTPQRDPQSLPRPKSSGSARHLLFDFKEFQRKMEDYIRTPLDSLLHAPSHEVTLCIGTKWPDGEESHRKPIIVRVEHLRSHAIVDEVKRLGVCPRDAQPDCSDPNSADRFLDLLKKLELGSSAYDQQQQ</sequence>
<dbReference type="InterPro" id="IPR036390">
    <property type="entry name" value="WH_DNA-bd_sf"/>
</dbReference>
<dbReference type="Pfam" id="PF00605">
    <property type="entry name" value="IRF"/>
    <property type="match status" value="1"/>
</dbReference>
<dbReference type="InterPro" id="IPR017855">
    <property type="entry name" value="SMAD-like_dom_sf"/>
</dbReference>
<dbReference type="SUPFAM" id="SSF46785">
    <property type="entry name" value="Winged helix' DNA-binding domain"/>
    <property type="match status" value="1"/>
</dbReference>
<dbReference type="RefSeq" id="XP_032834197.1">
    <property type="nucleotide sequence ID" value="XM_032978306.1"/>
</dbReference>
<dbReference type="PANTHER" id="PTHR11949">
    <property type="entry name" value="INTERFERON REGULATORY FACTOR"/>
    <property type="match status" value="1"/>
</dbReference>
<evidence type="ECO:0000259" key="2">
    <source>
        <dbReference type="PROSITE" id="PS51507"/>
    </source>
</evidence>
<dbReference type="PANTHER" id="PTHR11949:SF10">
    <property type="entry name" value="INTERFERON REGULATORY FACTOR 5"/>
    <property type="match status" value="1"/>
</dbReference>
<proteinExistence type="predicted"/>
<evidence type="ECO:0000313" key="3">
    <source>
        <dbReference type="Proteomes" id="UP001318040"/>
    </source>
</evidence>
<dbReference type="GO" id="GO:0000978">
    <property type="term" value="F:RNA polymerase II cis-regulatory region sequence-specific DNA binding"/>
    <property type="evidence" value="ECO:0007669"/>
    <property type="project" value="TreeGrafter"/>
</dbReference>
<dbReference type="RefSeq" id="XP_032834195.1">
    <property type="nucleotide sequence ID" value="XM_032978304.1"/>
</dbReference>
<dbReference type="Gene3D" id="2.60.200.10">
    <property type="match status" value="1"/>
</dbReference>
<keyword evidence="3" id="KW-1185">Reference proteome</keyword>
<feature type="compositionally biased region" description="Polar residues" evidence="1">
    <location>
        <begin position="266"/>
        <end position="275"/>
    </location>
</feature>
<dbReference type="GO" id="GO:0005634">
    <property type="term" value="C:nucleus"/>
    <property type="evidence" value="ECO:0007669"/>
    <property type="project" value="TreeGrafter"/>
</dbReference>
<dbReference type="SMART" id="SM00348">
    <property type="entry name" value="IRF"/>
    <property type="match status" value="1"/>
</dbReference>
<dbReference type="InterPro" id="IPR036388">
    <property type="entry name" value="WH-like_DNA-bd_sf"/>
</dbReference>
<dbReference type="GO" id="GO:0002376">
    <property type="term" value="P:immune system process"/>
    <property type="evidence" value="ECO:0007669"/>
    <property type="project" value="TreeGrafter"/>
</dbReference>
<organism evidence="3 5">
    <name type="scientific">Petromyzon marinus</name>
    <name type="common">Sea lamprey</name>
    <dbReference type="NCBI Taxonomy" id="7757"/>
    <lineage>
        <taxon>Eukaryota</taxon>
        <taxon>Metazoa</taxon>
        <taxon>Chordata</taxon>
        <taxon>Craniata</taxon>
        <taxon>Vertebrata</taxon>
        <taxon>Cyclostomata</taxon>
        <taxon>Hyperoartia</taxon>
        <taxon>Petromyzontiformes</taxon>
        <taxon>Petromyzontidae</taxon>
        <taxon>Petromyzon</taxon>
    </lineage>
</organism>
<protein>
    <submittedName>
        <fullName evidence="4 5">Interferon regulatory factor 4-like</fullName>
    </submittedName>
</protein>
<dbReference type="InterPro" id="IPR001346">
    <property type="entry name" value="Interferon_reg_fact_DNA-bd_dom"/>
</dbReference>
<accession>A0AAJ7UG61</accession>
<dbReference type="InterPro" id="IPR019471">
    <property type="entry name" value="Interferon_reg_factor-3"/>
</dbReference>
<dbReference type="PROSITE" id="PS51507">
    <property type="entry name" value="IRF_2"/>
    <property type="match status" value="1"/>
</dbReference>
<dbReference type="Gene3D" id="1.10.10.10">
    <property type="entry name" value="Winged helix-like DNA-binding domain superfamily/Winged helix DNA-binding domain"/>
    <property type="match status" value="1"/>
</dbReference>
<name>A0AAJ7UG61_PETMA</name>
<feature type="domain" description="IRF tryptophan pentad repeat" evidence="2">
    <location>
        <begin position="6"/>
        <end position="103"/>
    </location>
</feature>
<dbReference type="SUPFAM" id="SSF49879">
    <property type="entry name" value="SMAD/FHA domain"/>
    <property type="match status" value="1"/>
</dbReference>